<sequence>MTKTLFVFPVLLLSGALYFCTKEKKEYTPVNAITTERTPQENYQNYCSGCHGEKMDAFVDRGWKHGNTLNDLVKGITKGYEDEGMPAFEKTFSRAEIEELADYILNGIKNRAAYDFETVPKTGIFESEKLTVKLDTVATGLAVPWGMAFLPDGSLLVTERSGKLYQVEDRKNLEIKGVPEVLAKGQGGLLDIVLDPEFVKNRLVYFSYSKPKGNLATTAVMQAKLEGNRLTGQKVIFEALPYASTHHHYGSRLVFDSKGYLFISVGERGNEKENPQSLENSLGKIHRIKTDGSIPTDNPFKDKSGKPTSLYCYGNRNPQGMALNPFTGELWETEHGPRGGDEINIIKPSANYGWPVTSYGINYNGTTITDKTTAPGIEEPLLYWLPSIAPSGTAFVTGDRYKPWKGALLVGSLRFKYLNLCYLDGYKITGQEKLLKNIGRLRDVRMGPDGYIYVAVEDKKGSVFRLVPVN</sequence>
<dbReference type="SUPFAM" id="SSF50952">
    <property type="entry name" value="Soluble quinoprotein glucose dehydrogenase"/>
    <property type="match status" value="1"/>
</dbReference>
<name>A0ABW5P0H3_9FLAO</name>
<dbReference type="InterPro" id="IPR036909">
    <property type="entry name" value="Cyt_c-like_dom_sf"/>
</dbReference>
<dbReference type="InterPro" id="IPR009056">
    <property type="entry name" value="Cyt_c-like_dom"/>
</dbReference>
<organism evidence="7 8">
    <name type="scientific">Flavobacterium suzhouense</name>
    <dbReference type="NCBI Taxonomy" id="1529638"/>
    <lineage>
        <taxon>Bacteria</taxon>
        <taxon>Pseudomonadati</taxon>
        <taxon>Bacteroidota</taxon>
        <taxon>Flavobacteriia</taxon>
        <taxon>Flavobacteriales</taxon>
        <taxon>Flavobacteriaceae</taxon>
        <taxon>Flavobacterium</taxon>
    </lineage>
</organism>
<dbReference type="EMBL" id="JBHUMD010000030">
    <property type="protein sequence ID" value="MFD2603622.1"/>
    <property type="molecule type" value="Genomic_DNA"/>
</dbReference>
<keyword evidence="4" id="KW-0732">Signal</keyword>
<dbReference type="InterPro" id="IPR011042">
    <property type="entry name" value="6-blade_b-propeller_TolB-like"/>
</dbReference>
<dbReference type="Pfam" id="PF07995">
    <property type="entry name" value="GSDH"/>
    <property type="match status" value="1"/>
</dbReference>
<dbReference type="InterPro" id="IPR012938">
    <property type="entry name" value="Glc/Sorbosone_DH"/>
</dbReference>
<dbReference type="PANTHER" id="PTHR19328">
    <property type="entry name" value="HEDGEHOG-INTERACTING PROTEIN"/>
    <property type="match status" value="1"/>
</dbReference>
<comment type="caution">
    <text evidence="7">The sequence shown here is derived from an EMBL/GenBank/DDBJ whole genome shotgun (WGS) entry which is preliminary data.</text>
</comment>
<dbReference type="Proteomes" id="UP001597480">
    <property type="component" value="Unassembled WGS sequence"/>
</dbReference>
<proteinExistence type="predicted"/>
<keyword evidence="1" id="KW-0349">Heme</keyword>
<evidence type="ECO:0000256" key="4">
    <source>
        <dbReference type="SAM" id="SignalP"/>
    </source>
</evidence>
<evidence type="ECO:0000313" key="7">
    <source>
        <dbReference type="EMBL" id="MFD2603622.1"/>
    </source>
</evidence>
<dbReference type="Gene3D" id="1.10.760.10">
    <property type="entry name" value="Cytochrome c-like domain"/>
    <property type="match status" value="1"/>
</dbReference>
<feature type="chain" id="PRO_5046598025" evidence="4">
    <location>
        <begin position="20"/>
        <end position="470"/>
    </location>
</feature>
<dbReference type="Gene3D" id="2.120.10.30">
    <property type="entry name" value="TolB, C-terminal domain"/>
    <property type="match status" value="1"/>
</dbReference>
<dbReference type="Pfam" id="PF13442">
    <property type="entry name" value="Cytochrome_CBB3"/>
    <property type="match status" value="1"/>
</dbReference>
<dbReference type="PANTHER" id="PTHR19328:SF75">
    <property type="entry name" value="ALDOSE SUGAR DEHYDROGENASE YLII"/>
    <property type="match status" value="1"/>
</dbReference>
<dbReference type="RefSeq" id="WP_379822492.1">
    <property type="nucleotide sequence ID" value="NZ_JBHUMD010000030.1"/>
</dbReference>
<dbReference type="SUPFAM" id="SSF46626">
    <property type="entry name" value="Cytochrome c"/>
    <property type="match status" value="1"/>
</dbReference>
<dbReference type="InterPro" id="IPR011041">
    <property type="entry name" value="Quinoprot_gluc/sorb_DH_b-prop"/>
</dbReference>
<keyword evidence="8" id="KW-1185">Reference proteome</keyword>
<feature type="domain" description="Cytochrome c" evidence="6">
    <location>
        <begin position="37"/>
        <end position="104"/>
    </location>
</feature>
<feature type="domain" description="Glucose/Sorbosone dehydrogenase" evidence="5">
    <location>
        <begin position="142"/>
        <end position="465"/>
    </location>
</feature>
<reference evidence="8" key="1">
    <citation type="journal article" date="2019" name="Int. J. Syst. Evol. Microbiol.">
        <title>The Global Catalogue of Microorganisms (GCM) 10K type strain sequencing project: providing services to taxonomists for standard genome sequencing and annotation.</title>
        <authorList>
            <consortium name="The Broad Institute Genomics Platform"/>
            <consortium name="The Broad Institute Genome Sequencing Center for Infectious Disease"/>
            <person name="Wu L."/>
            <person name="Ma J."/>
        </authorList>
    </citation>
    <scope>NUCLEOTIDE SEQUENCE [LARGE SCALE GENOMIC DNA]</scope>
    <source>
        <strain evidence="8">KCTC 42107</strain>
    </source>
</reference>
<evidence type="ECO:0000259" key="6">
    <source>
        <dbReference type="Pfam" id="PF13442"/>
    </source>
</evidence>
<keyword evidence="3" id="KW-0408">Iron</keyword>
<protein>
    <submittedName>
        <fullName evidence="7">PQQ-dependent sugar dehydrogenase</fullName>
    </submittedName>
</protein>
<keyword evidence="2" id="KW-0479">Metal-binding</keyword>
<evidence type="ECO:0000256" key="3">
    <source>
        <dbReference type="ARBA" id="ARBA00023004"/>
    </source>
</evidence>
<evidence type="ECO:0000256" key="2">
    <source>
        <dbReference type="ARBA" id="ARBA00022723"/>
    </source>
</evidence>
<evidence type="ECO:0000313" key="8">
    <source>
        <dbReference type="Proteomes" id="UP001597480"/>
    </source>
</evidence>
<gene>
    <name evidence="7" type="ORF">ACFSR3_16265</name>
</gene>
<evidence type="ECO:0000256" key="1">
    <source>
        <dbReference type="ARBA" id="ARBA00022617"/>
    </source>
</evidence>
<evidence type="ECO:0000259" key="5">
    <source>
        <dbReference type="Pfam" id="PF07995"/>
    </source>
</evidence>
<accession>A0ABW5P0H3</accession>
<feature type="signal peptide" evidence="4">
    <location>
        <begin position="1"/>
        <end position="19"/>
    </location>
</feature>